<dbReference type="PANTHER" id="PTHR47266">
    <property type="entry name" value="ENDONUCLEASE-RELATED"/>
    <property type="match status" value="1"/>
</dbReference>
<sequence>LYNDQVIHECIPDSEIKLVLQFFHAAPGGGHYGSTRTARKVLDYGFYWPTIFKDAYQFVSICEKCLKVGIAISRSMKFPGNLSCSVKSLMFGVLISWGHSRHFCNRAMFALLHKYGVVHRVATTYHPQTNGQAEVFNRETKKTLRKMANPNQKD</sequence>
<dbReference type="EMBL" id="QJKJ01013436">
    <property type="protein sequence ID" value="RDX66431.1"/>
    <property type="molecule type" value="Genomic_DNA"/>
</dbReference>
<dbReference type="AlphaFoldDB" id="A0A371EK71"/>
<dbReference type="InterPro" id="IPR036397">
    <property type="entry name" value="RNaseH_sf"/>
</dbReference>
<dbReference type="Gene3D" id="1.10.340.70">
    <property type="match status" value="1"/>
</dbReference>
<feature type="non-terminal residue" evidence="2">
    <location>
        <position position="1"/>
    </location>
</feature>
<accession>A0A371EK71</accession>
<organism evidence="2 3">
    <name type="scientific">Mucuna pruriens</name>
    <name type="common">Velvet bean</name>
    <name type="synonym">Dolichos pruriens</name>
    <dbReference type="NCBI Taxonomy" id="157652"/>
    <lineage>
        <taxon>Eukaryota</taxon>
        <taxon>Viridiplantae</taxon>
        <taxon>Streptophyta</taxon>
        <taxon>Embryophyta</taxon>
        <taxon>Tracheophyta</taxon>
        <taxon>Spermatophyta</taxon>
        <taxon>Magnoliopsida</taxon>
        <taxon>eudicotyledons</taxon>
        <taxon>Gunneridae</taxon>
        <taxon>Pentapetalae</taxon>
        <taxon>rosids</taxon>
        <taxon>fabids</taxon>
        <taxon>Fabales</taxon>
        <taxon>Fabaceae</taxon>
        <taxon>Papilionoideae</taxon>
        <taxon>50 kb inversion clade</taxon>
        <taxon>NPAAA clade</taxon>
        <taxon>indigoferoid/millettioid clade</taxon>
        <taxon>Phaseoleae</taxon>
        <taxon>Mucuna</taxon>
    </lineage>
</organism>
<feature type="domain" description="Integrase zinc-binding" evidence="1">
    <location>
        <begin position="11"/>
        <end position="67"/>
    </location>
</feature>
<reference evidence="2" key="1">
    <citation type="submission" date="2018-05" db="EMBL/GenBank/DDBJ databases">
        <title>Draft genome of Mucuna pruriens seed.</title>
        <authorList>
            <person name="Nnadi N.E."/>
            <person name="Vos R."/>
            <person name="Hasami M.H."/>
            <person name="Devisetty U.K."/>
            <person name="Aguiy J.C."/>
        </authorList>
    </citation>
    <scope>NUCLEOTIDE SEQUENCE [LARGE SCALE GENOMIC DNA]</scope>
    <source>
        <strain evidence="2">JCA_2017</strain>
    </source>
</reference>
<dbReference type="InterPro" id="IPR041588">
    <property type="entry name" value="Integrase_H2C2"/>
</dbReference>
<dbReference type="Pfam" id="PF17921">
    <property type="entry name" value="Integrase_H2C2"/>
    <property type="match status" value="1"/>
</dbReference>
<dbReference type="Gene3D" id="3.30.420.10">
    <property type="entry name" value="Ribonuclease H-like superfamily/Ribonuclease H"/>
    <property type="match status" value="1"/>
</dbReference>
<gene>
    <name evidence="2" type="ORF">CR513_54799</name>
</gene>
<dbReference type="GO" id="GO:0003676">
    <property type="term" value="F:nucleic acid binding"/>
    <property type="evidence" value="ECO:0007669"/>
    <property type="project" value="InterPro"/>
</dbReference>
<evidence type="ECO:0000313" key="2">
    <source>
        <dbReference type="EMBL" id="RDX66431.1"/>
    </source>
</evidence>
<dbReference type="Proteomes" id="UP000257109">
    <property type="component" value="Unassembled WGS sequence"/>
</dbReference>
<name>A0A371EK71_MUCPR</name>
<evidence type="ECO:0000259" key="1">
    <source>
        <dbReference type="Pfam" id="PF17921"/>
    </source>
</evidence>
<proteinExistence type="predicted"/>
<feature type="non-terminal residue" evidence="2">
    <location>
        <position position="154"/>
    </location>
</feature>
<dbReference type="OrthoDB" id="1434039at2759"/>
<comment type="caution">
    <text evidence="2">The sequence shown here is derived from an EMBL/GenBank/DDBJ whole genome shotgun (WGS) entry which is preliminary data.</text>
</comment>
<evidence type="ECO:0000313" key="3">
    <source>
        <dbReference type="Proteomes" id="UP000257109"/>
    </source>
</evidence>
<keyword evidence="3" id="KW-1185">Reference proteome</keyword>
<dbReference type="SUPFAM" id="SSF53098">
    <property type="entry name" value="Ribonuclease H-like"/>
    <property type="match status" value="1"/>
</dbReference>
<dbReference type="InterPro" id="IPR052160">
    <property type="entry name" value="Gypsy_RT_Integrase-like"/>
</dbReference>
<dbReference type="InterPro" id="IPR012337">
    <property type="entry name" value="RNaseH-like_sf"/>
</dbReference>
<protein>
    <recommendedName>
        <fullName evidence="1">Integrase zinc-binding domain-containing protein</fullName>
    </recommendedName>
</protein>